<dbReference type="InterPro" id="IPR029526">
    <property type="entry name" value="PGBD"/>
</dbReference>
<accession>A0A9W7D4C6</accession>
<evidence type="ECO:0000313" key="3">
    <source>
        <dbReference type="EMBL" id="GMF50850.1"/>
    </source>
</evidence>
<keyword evidence="1" id="KW-1133">Transmembrane helix</keyword>
<feature type="transmembrane region" description="Helical" evidence="1">
    <location>
        <begin position="98"/>
        <end position="120"/>
    </location>
</feature>
<feature type="transmembrane region" description="Helical" evidence="1">
    <location>
        <begin position="46"/>
        <end position="63"/>
    </location>
</feature>
<evidence type="ECO:0000259" key="2">
    <source>
        <dbReference type="Pfam" id="PF13843"/>
    </source>
</evidence>
<sequence length="220" mass="24544">MVEDGAVPVDLKSMQGNATLTPRVDLTSAAAVVRNLKIVMQHVRHTWHVVVIVLFYSSVLLAIEPLSMNFYVVGTLMLNQLSLDNAAKAKRKMCPNTVPRGTFMFSRAIAVPIMVLFHWWDRQTVHYLCTSAVMTESTISRNVKQQGAISVPCPAAVTNYQSWKGGVGVHNQLRLQKLFLQASTNSKKYNWSRFLGLSTSHLKTPTSPTRGLSEWQKSSL</sequence>
<reference evidence="3" key="1">
    <citation type="submission" date="2023-04" db="EMBL/GenBank/DDBJ databases">
        <title>Phytophthora fragariaefolia NBRC 109709.</title>
        <authorList>
            <person name="Ichikawa N."/>
            <person name="Sato H."/>
            <person name="Tonouchi N."/>
        </authorList>
    </citation>
    <scope>NUCLEOTIDE SEQUENCE</scope>
    <source>
        <strain evidence="3">NBRC 109709</strain>
    </source>
</reference>
<keyword evidence="1" id="KW-0812">Transmembrane</keyword>
<comment type="caution">
    <text evidence="3">The sequence shown here is derived from an EMBL/GenBank/DDBJ whole genome shotgun (WGS) entry which is preliminary data.</text>
</comment>
<evidence type="ECO:0000313" key="4">
    <source>
        <dbReference type="Proteomes" id="UP001165121"/>
    </source>
</evidence>
<keyword evidence="1" id="KW-0472">Membrane</keyword>
<gene>
    <name evidence="3" type="ORF">Pfra01_002038300</name>
</gene>
<protein>
    <submittedName>
        <fullName evidence="3">Unnamed protein product</fullName>
    </submittedName>
</protein>
<proteinExistence type="predicted"/>
<dbReference type="EMBL" id="BSXT01002780">
    <property type="protein sequence ID" value="GMF50850.1"/>
    <property type="molecule type" value="Genomic_DNA"/>
</dbReference>
<feature type="domain" description="PiggyBac transposable element-derived protein" evidence="2">
    <location>
        <begin position="25"/>
        <end position="176"/>
    </location>
</feature>
<dbReference type="AlphaFoldDB" id="A0A9W7D4C6"/>
<dbReference type="PANTHER" id="PTHR46599">
    <property type="entry name" value="PIGGYBAC TRANSPOSABLE ELEMENT-DERIVED PROTEIN 4"/>
    <property type="match status" value="1"/>
</dbReference>
<organism evidence="3 4">
    <name type="scientific">Phytophthora fragariaefolia</name>
    <dbReference type="NCBI Taxonomy" id="1490495"/>
    <lineage>
        <taxon>Eukaryota</taxon>
        <taxon>Sar</taxon>
        <taxon>Stramenopiles</taxon>
        <taxon>Oomycota</taxon>
        <taxon>Peronosporomycetes</taxon>
        <taxon>Peronosporales</taxon>
        <taxon>Peronosporaceae</taxon>
        <taxon>Phytophthora</taxon>
    </lineage>
</organism>
<dbReference type="OrthoDB" id="89093at2759"/>
<name>A0A9W7D4C6_9STRA</name>
<dbReference type="Pfam" id="PF13843">
    <property type="entry name" value="DDE_Tnp_1_7"/>
    <property type="match status" value="1"/>
</dbReference>
<dbReference type="PANTHER" id="PTHR46599:SF3">
    <property type="entry name" value="PIGGYBAC TRANSPOSABLE ELEMENT-DERIVED PROTEIN 4"/>
    <property type="match status" value="1"/>
</dbReference>
<keyword evidence="4" id="KW-1185">Reference proteome</keyword>
<evidence type="ECO:0000256" key="1">
    <source>
        <dbReference type="SAM" id="Phobius"/>
    </source>
</evidence>
<dbReference type="Proteomes" id="UP001165121">
    <property type="component" value="Unassembled WGS sequence"/>
</dbReference>